<dbReference type="RefSeq" id="WP_390210910.1">
    <property type="nucleotide sequence ID" value="NZ_JBHTAH010000012.1"/>
</dbReference>
<dbReference type="InterPro" id="IPR036388">
    <property type="entry name" value="WH-like_DNA-bd_sf"/>
</dbReference>
<dbReference type="Gene3D" id="1.10.10.10">
    <property type="entry name" value="Winged helix-like DNA-binding domain superfamily/Winged helix DNA-binding domain"/>
    <property type="match status" value="1"/>
</dbReference>
<evidence type="ECO:0000313" key="2">
    <source>
        <dbReference type="EMBL" id="MFC7070641.1"/>
    </source>
</evidence>
<evidence type="ECO:0000256" key="1">
    <source>
        <dbReference type="SAM" id="MobiDB-lite"/>
    </source>
</evidence>
<protein>
    <submittedName>
        <fullName evidence="2">MarR family transcriptional regulator</fullName>
    </submittedName>
</protein>
<dbReference type="EMBL" id="JBHTAH010000012">
    <property type="protein sequence ID" value="MFC7070641.1"/>
    <property type="molecule type" value="Genomic_DNA"/>
</dbReference>
<comment type="caution">
    <text evidence="2">The sequence shown here is derived from an EMBL/GenBank/DDBJ whole genome shotgun (WGS) entry which is preliminary data.</text>
</comment>
<dbReference type="Proteomes" id="UP001596461">
    <property type="component" value="Unassembled WGS sequence"/>
</dbReference>
<reference evidence="2 3" key="1">
    <citation type="journal article" date="2019" name="Int. J. Syst. Evol. Microbiol.">
        <title>The Global Catalogue of Microorganisms (GCM) 10K type strain sequencing project: providing services to taxonomists for standard genome sequencing and annotation.</title>
        <authorList>
            <consortium name="The Broad Institute Genomics Platform"/>
            <consortium name="The Broad Institute Genome Sequencing Center for Infectious Disease"/>
            <person name="Wu L."/>
            <person name="Ma J."/>
        </authorList>
    </citation>
    <scope>NUCLEOTIDE SEQUENCE [LARGE SCALE GENOMIC DNA]</scope>
    <source>
        <strain evidence="2 3">DT31</strain>
    </source>
</reference>
<name>A0ABD5WBH7_9EURY</name>
<feature type="region of interest" description="Disordered" evidence="1">
    <location>
        <begin position="77"/>
        <end position="96"/>
    </location>
</feature>
<accession>A0ABD5WBH7</accession>
<dbReference type="AlphaFoldDB" id="A0ABD5WBH7"/>
<feature type="compositionally biased region" description="Acidic residues" evidence="1">
    <location>
        <begin position="79"/>
        <end position="90"/>
    </location>
</feature>
<evidence type="ECO:0000313" key="3">
    <source>
        <dbReference type="Proteomes" id="UP001596461"/>
    </source>
</evidence>
<keyword evidence="3" id="KW-1185">Reference proteome</keyword>
<gene>
    <name evidence="2" type="ORF">ACFQL9_13385</name>
</gene>
<organism evidence="2 3">
    <name type="scientific">Halobaculum lipolyticum</name>
    <dbReference type="NCBI Taxonomy" id="3032001"/>
    <lineage>
        <taxon>Archaea</taxon>
        <taxon>Methanobacteriati</taxon>
        <taxon>Methanobacteriota</taxon>
        <taxon>Stenosarchaea group</taxon>
        <taxon>Halobacteria</taxon>
        <taxon>Halobacteriales</taxon>
        <taxon>Haloferacaceae</taxon>
        <taxon>Halobaculum</taxon>
    </lineage>
</organism>
<proteinExistence type="predicted"/>
<sequence>MRSSAKWMTLVDDRVLEYIDENGHGSPTEMKKEGPIRYSSQYIGERCRKLTEHGLLTALGNGVYTITEDGRKYLRGELDTGELETSEENGEGSAEA</sequence>